<dbReference type="PIRSF" id="PIRSF000194">
    <property type="entry name" value="DHFR"/>
    <property type="match status" value="1"/>
</dbReference>
<evidence type="ECO:0000313" key="11">
    <source>
        <dbReference type="EMBL" id="CAE28933.1"/>
    </source>
</evidence>
<keyword evidence="5 8" id="KW-0521">NADP</keyword>
<evidence type="ECO:0000256" key="5">
    <source>
        <dbReference type="ARBA" id="ARBA00022857"/>
    </source>
</evidence>
<dbReference type="InterPro" id="IPR001796">
    <property type="entry name" value="DHFR_dom"/>
</dbReference>
<dbReference type="GO" id="GO:0046654">
    <property type="term" value="P:tetrahydrofolate biosynthetic process"/>
    <property type="evidence" value="ECO:0007669"/>
    <property type="project" value="UniProtKB-UniPathway"/>
</dbReference>
<keyword evidence="6 8" id="KW-0560">Oxidoreductase</keyword>
<dbReference type="InterPro" id="IPR024072">
    <property type="entry name" value="DHFR-like_dom_sf"/>
</dbReference>
<dbReference type="PhylomeDB" id="Q6N448"/>
<evidence type="ECO:0000256" key="9">
    <source>
        <dbReference type="RuleBase" id="RU004474"/>
    </source>
</evidence>
<sequence>MISNAAEMSDVAIVLVVAVADNGVIGQGNAIPWRLKSDLQRFKQLTLNKPVIMGRKTYQSIGRPLPGRTNIVITRDAAFTAPGVVVAPSFAAAEQVARGDALRRFATEIAVIGGAEIYAQWLPLAARIELTEVHAQPAGDTSFPPIDPELWREVARERHTAGPHDSADFSYVTYRRDAAC</sequence>
<evidence type="ECO:0000256" key="3">
    <source>
        <dbReference type="ARBA" id="ARBA00012856"/>
    </source>
</evidence>
<dbReference type="AlphaFoldDB" id="Q6N448"/>
<dbReference type="GO" id="GO:0005829">
    <property type="term" value="C:cytosol"/>
    <property type="evidence" value="ECO:0007669"/>
    <property type="project" value="TreeGrafter"/>
</dbReference>
<comment type="catalytic activity">
    <reaction evidence="8">
        <text>(6S)-5,6,7,8-tetrahydrofolate + NADP(+) = 7,8-dihydrofolate + NADPH + H(+)</text>
        <dbReference type="Rhea" id="RHEA:15009"/>
        <dbReference type="ChEBI" id="CHEBI:15378"/>
        <dbReference type="ChEBI" id="CHEBI:57451"/>
        <dbReference type="ChEBI" id="CHEBI:57453"/>
        <dbReference type="ChEBI" id="CHEBI:57783"/>
        <dbReference type="ChEBI" id="CHEBI:58349"/>
        <dbReference type="EC" id="1.5.1.3"/>
    </reaction>
</comment>
<dbReference type="STRING" id="258594.RPA3492"/>
<dbReference type="EMBL" id="BX572604">
    <property type="protein sequence ID" value="CAE28933.1"/>
    <property type="molecule type" value="Genomic_DNA"/>
</dbReference>
<dbReference type="EC" id="1.5.1.3" evidence="3 8"/>
<protein>
    <recommendedName>
        <fullName evidence="3 8">Dihydrofolate reductase</fullName>
        <ecNumber evidence="3 8">1.5.1.3</ecNumber>
    </recommendedName>
</protein>
<proteinExistence type="inferred from homology"/>
<keyword evidence="4 8" id="KW-0554">One-carbon metabolism</keyword>
<accession>Q6N448</accession>
<comment type="pathway">
    <text evidence="1 8">Cofactor biosynthesis; tetrahydrofolate biosynthesis; 5,6,7,8-tetrahydrofolate from 7,8-dihydrofolate: step 1/1.</text>
</comment>
<evidence type="ECO:0000256" key="4">
    <source>
        <dbReference type="ARBA" id="ARBA00022563"/>
    </source>
</evidence>
<comment type="similarity">
    <text evidence="2 8 9">Belongs to the dihydrofolate reductase family.</text>
</comment>
<dbReference type="InterPro" id="IPR017925">
    <property type="entry name" value="DHFR_CS"/>
</dbReference>
<dbReference type="PANTHER" id="PTHR48069">
    <property type="entry name" value="DIHYDROFOLATE REDUCTASE"/>
    <property type="match status" value="1"/>
</dbReference>
<dbReference type="GO" id="GO:0046655">
    <property type="term" value="P:folic acid metabolic process"/>
    <property type="evidence" value="ECO:0007669"/>
    <property type="project" value="TreeGrafter"/>
</dbReference>
<dbReference type="Pfam" id="PF00186">
    <property type="entry name" value="DHFR_1"/>
    <property type="match status" value="1"/>
</dbReference>
<evidence type="ECO:0000256" key="1">
    <source>
        <dbReference type="ARBA" id="ARBA00004903"/>
    </source>
</evidence>
<name>Q6N448_RHOPA</name>
<dbReference type="GO" id="GO:0046452">
    <property type="term" value="P:dihydrofolate metabolic process"/>
    <property type="evidence" value="ECO:0007669"/>
    <property type="project" value="TreeGrafter"/>
</dbReference>
<comment type="function">
    <text evidence="7 8">Key enzyme in folate metabolism. Catalyzes an essential reaction for de novo glycine and purine synthesis, and for DNA precursor synthesis.</text>
</comment>
<dbReference type="PROSITE" id="PS51330">
    <property type="entry name" value="DHFR_2"/>
    <property type="match status" value="1"/>
</dbReference>
<evidence type="ECO:0000259" key="10">
    <source>
        <dbReference type="PROSITE" id="PS51330"/>
    </source>
</evidence>
<gene>
    <name evidence="11" type="primary">dyr</name>
    <name evidence="11" type="ordered locus">RPA3492</name>
</gene>
<dbReference type="PROSITE" id="PS00075">
    <property type="entry name" value="DHFR_1"/>
    <property type="match status" value="1"/>
</dbReference>
<dbReference type="PRINTS" id="PR00070">
    <property type="entry name" value="DHFR"/>
</dbReference>
<evidence type="ECO:0000256" key="8">
    <source>
        <dbReference type="PIRNR" id="PIRNR000194"/>
    </source>
</evidence>
<dbReference type="FunFam" id="3.40.430.10:FF:000001">
    <property type="entry name" value="Dihydrofolate reductase"/>
    <property type="match status" value="1"/>
</dbReference>
<reference evidence="11" key="1">
    <citation type="journal article" date="2004" name="Nat. Biotechnol.">
        <title>Complete genome sequence of the metabolically versatile photosynthetic bacterium Rhodopseudomonas palustris.</title>
        <authorList>
            <person name="Larimer F.W."/>
            <person name="Chain P."/>
            <person name="Hauser L."/>
            <person name="Lamerdin J."/>
            <person name="Malfatti S."/>
            <person name="Do L."/>
            <person name="Land M.L."/>
            <person name="Pelletier D.A."/>
            <person name="Beatty J.T."/>
            <person name="Lang A.S."/>
            <person name="Tabita F.R."/>
            <person name="Gibson J.L."/>
            <person name="Hanson T.E."/>
            <person name="Bobst C."/>
            <person name="Torres J.L."/>
            <person name="Peres C."/>
            <person name="Harrison F.H."/>
            <person name="Gibson J."/>
            <person name="Harwood C.S."/>
        </authorList>
    </citation>
    <scope>NUCLEOTIDE SEQUENCE [LARGE SCALE GENOMIC DNA]</scope>
    <source>
        <strain evidence="11">CGA009</strain>
    </source>
</reference>
<evidence type="ECO:0000256" key="2">
    <source>
        <dbReference type="ARBA" id="ARBA00009539"/>
    </source>
</evidence>
<dbReference type="Gene3D" id="3.40.430.10">
    <property type="entry name" value="Dihydrofolate Reductase, subunit A"/>
    <property type="match status" value="1"/>
</dbReference>
<dbReference type="InterPro" id="IPR012259">
    <property type="entry name" value="DHFR"/>
</dbReference>
<dbReference type="CDD" id="cd00209">
    <property type="entry name" value="DHFR"/>
    <property type="match status" value="1"/>
</dbReference>
<feature type="domain" description="DHFR" evidence="10">
    <location>
        <begin position="12"/>
        <end position="176"/>
    </location>
</feature>
<dbReference type="GO" id="GO:0004146">
    <property type="term" value="F:dihydrofolate reductase activity"/>
    <property type="evidence" value="ECO:0007669"/>
    <property type="project" value="UniProtKB-EC"/>
</dbReference>
<dbReference type="GO" id="GO:0070401">
    <property type="term" value="F:NADP+ binding"/>
    <property type="evidence" value="ECO:0007669"/>
    <property type="project" value="UniProtKB-ARBA"/>
</dbReference>
<evidence type="ECO:0000256" key="6">
    <source>
        <dbReference type="ARBA" id="ARBA00023002"/>
    </source>
</evidence>
<dbReference type="eggNOG" id="COG0262">
    <property type="taxonomic scope" value="Bacteria"/>
</dbReference>
<organism evidence="11">
    <name type="scientific">Rhodopseudomonas palustris (strain ATCC BAA-98 / CGA009)</name>
    <dbReference type="NCBI Taxonomy" id="258594"/>
    <lineage>
        <taxon>Bacteria</taxon>
        <taxon>Pseudomonadati</taxon>
        <taxon>Pseudomonadota</taxon>
        <taxon>Alphaproteobacteria</taxon>
        <taxon>Hyphomicrobiales</taxon>
        <taxon>Nitrobacteraceae</taxon>
        <taxon>Rhodopseudomonas</taxon>
    </lineage>
</organism>
<dbReference type="PANTHER" id="PTHR48069:SF3">
    <property type="entry name" value="DIHYDROFOLATE REDUCTASE"/>
    <property type="match status" value="1"/>
</dbReference>
<dbReference type="GO" id="GO:0006730">
    <property type="term" value="P:one-carbon metabolic process"/>
    <property type="evidence" value="ECO:0007669"/>
    <property type="project" value="UniProtKB-KW"/>
</dbReference>
<evidence type="ECO:0000256" key="7">
    <source>
        <dbReference type="ARBA" id="ARBA00025067"/>
    </source>
</evidence>
<dbReference type="SUPFAM" id="SSF53597">
    <property type="entry name" value="Dihydrofolate reductase-like"/>
    <property type="match status" value="1"/>
</dbReference>
<dbReference type="HOGENOM" id="CLU_043966_5_1_5"/>
<dbReference type="UniPathway" id="UPA00077">
    <property type="reaction ID" value="UER00158"/>
</dbReference>